<dbReference type="PANTHER" id="PTHR33571:SF14">
    <property type="entry name" value="PROTEIN ADENYLYLTRANSFERASE MJ0435-RELATED"/>
    <property type="match status" value="1"/>
</dbReference>
<evidence type="ECO:0000256" key="7">
    <source>
        <dbReference type="ARBA" id="ARBA00022842"/>
    </source>
</evidence>
<evidence type="ECO:0000256" key="3">
    <source>
        <dbReference type="ARBA" id="ARBA00022695"/>
    </source>
</evidence>
<keyword evidence="4" id="KW-0479">Metal-binding</keyword>
<evidence type="ECO:0000256" key="6">
    <source>
        <dbReference type="ARBA" id="ARBA00022840"/>
    </source>
</evidence>
<dbReference type="InterPro" id="IPR041633">
    <property type="entry name" value="Polbeta"/>
</dbReference>
<dbReference type="CDD" id="cd05403">
    <property type="entry name" value="NT_KNTase_like"/>
    <property type="match status" value="1"/>
</dbReference>
<keyword evidence="7" id="KW-0460">Magnesium</keyword>
<sequence>MEKGQIVQEIQHYFADKPVERAWLFGSFARGEQEADSDIDVLLELDFSEPIGLEYIHWWMDLEKKLNRKVDLVCEGTLSKYIIPFVNQDKQLIYER</sequence>
<keyword evidence="10" id="KW-1185">Reference proteome</keyword>
<dbReference type="GO" id="GO:0016779">
    <property type="term" value="F:nucleotidyltransferase activity"/>
    <property type="evidence" value="ECO:0007669"/>
    <property type="project" value="UniProtKB-KW"/>
</dbReference>
<dbReference type="RefSeq" id="WP_182463261.1">
    <property type="nucleotide sequence ID" value="NZ_CP059732.1"/>
</dbReference>
<evidence type="ECO:0000313" key="10">
    <source>
        <dbReference type="Proteomes" id="UP000515369"/>
    </source>
</evidence>
<dbReference type="Proteomes" id="UP000515369">
    <property type="component" value="Chromosome"/>
</dbReference>
<evidence type="ECO:0000256" key="5">
    <source>
        <dbReference type="ARBA" id="ARBA00022741"/>
    </source>
</evidence>
<dbReference type="GO" id="GO:0005524">
    <property type="term" value="F:ATP binding"/>
    <property type="evidence" value="ECO:0007669"/>
    <property type="project" value="UniProtKB-KW"/>
</dbReference>
<dbReference type="GO" id="GO:0046872">
    <property type="term" value="F:metal ion binding"/>
    <property type="evidence" value="ECO:0007669"/>
    <property type="project" value="UniProtKB-KW"/>
</dbReference>
<keyword evidence="3" id="KW-0548">Nucleotidyltransferase</keyword>
<dbReference type="Pfam" id="PF18765">
    <property type="entry name" value="Polbeta"/>
    <property type="match status" value="1"/>
</dbReference>
<dbReference type="AlphaFoldDB" id="A0A7G5H445"/>
<keyword evidence="5" id="KW-0547">Nucleotide-binding</keyword>
<dbReference type="KEGG" id="sfol:H3H32_13815"/>
<protein>
    <submittedName>
        <fullName evidence="9">Nucleotidyltransferase domain-containing protein</fullName>
    </submittedName>
</protein>
<feature type="domain" description="Polymerase beta nucleotidyltransferase" evidence="8">
    <location>
        <begin position="8"/>
        <end position="96"/>
    </location>
</feature>
<dbReference type="SUPFAM" id="SSF81301">
    <property type="entry name" value="Nucleotidyltransferase"/>
    <property type="match status" value="1"/>
</dbReference>
<gene>
    <name evidence="9" type="ORF">H3H32_13815</name>
</gene>
<comment type="cofactor">
    <cofactor evidence="1">
        <name>Mg(2+)</name>
        <dbReference type="ChEBI" id="CHEBI:18420"/>
    </cofactor>
</comment>
<evidence type="ECO:0000256" key="1">
    <source>
        <dbReference type="ARBA" id="ARBA00001946"/>
    </source>
</evidence>
<keyword evidence="6" id="KW-0067">ATP-binding</keyword>
<dbReference type="InterPro" id="IPR052038">
    <property type="entry name" value="Type-VII_TA_antitoxin"/>
</dbReference>
<keyword evidence="2 9" id="KW-0808">Transferase</keyword>
<name>A0A7G5H445_9BACT</name>
<accession>A0A7G5H445</accession>
<dbReference type="Gene3D" id="3.30.460.10">
    <property type="entry name" value="Beta Polymerase, domain 2"/>
    <property type="match status" value="1"/>
</dbReference>
<evidence type="ECO:0000256" key="4">
    <source>
        <dbReference type="ARBA" id="ARBA00022723"/>
    </source>
</evidence>
<evidence type="ECO:0000259" key="8">
    <source>
        <dbReference type="Pfam" id="PF18765"/>
    </source>
</evidence>
<evidence type="ECO:0000313" key="9">
    <source>
        <dbReference type="EMBL" id="QMW05887.1"/>
    </source>
</evidence>
<proteinExistence type="predicted"/>
<organism evidence="9 10">
    <name type="scientific">Spirosoma foliorum</name>
    <dbReference type="NCBI Taxonomy" id="2710596"/>
    <lineage>
        <taxon>Bacteria</taxon>
        <taxon>Pseudomonadati</taxon>
        <taxon>Bacteroidota</taxon>
        <taxon>Cytophagia</taxon>
        <taxon>Cytophagales</taxon>
        <taxon>Cytophagaceae</taxon>
        <taxon>Spirosoma</taxon>
    </lineage>
</organism>
<reference evidence="9 10" key="1">
    <citation type="submission" date="2020-07" db="EMBL/GenBank/DDBJ databases">
        <title>Spirosoma foliorum sp. nov., isolated from the leaves on the Nejang mountain Korea, Republic of.</title>
        <authorList>
            <person name="Ho H."/>
            <person name="Lee Y.-J."/>
            <person name="Nurcahyanto D.-A."/>
            <person name="Kim S.-G."/>
        </authorList>
    </citation>
    <scope>NUCLEOTIDE SEQUENCE [LARGE SCALE GENOMIC DNA]</scope>
    <source>
        <strain evidence="9 10">PL0136</strain>
    </source>
</reference>
<dbReference type="PANTHER" id="PTHR33571">
    <property type="entry name" value="SSL8005 PROTEIN"/>
    <property type="match status" value="1"/>
</dbReference>
<evidence type="ECO:0000256" key="2">
    <source>
        <dbReference type="ARBA" id="ARBA00022679"/>
    </source>
</evidence>
<dbReference type="InterPro" id="IPR043519">
    <property type="entry name" value="NT_sf"/>
</dbReference>
<dbReference type="EMBL" id="CP059732">
    <property type="protein sequence ID" value="QMW05887.1"/>
    <property type="molecule type" value="Genomic_DNA"/>
</dbReference>